<keyword evidence="4 10" id="KW-1133">Transmembrane helix</keyword>
<dbReference type="Pfam" id="PF08016">
    <property type="entry name" value="PKD_channel"/>
    <property type="match status" value="1"/>
</dbReference>
<dbReference type="Pfam" id="PF20519">
    <property type="entry name" value="Polycystin_dom"/>
    <property type="match status" value="1"/>
</dbReference>
<dbReference type="InterPro" id="IPR027359">
    <property type="entry name" value="Volt_channel_dom_sf"/>
</dbReference>
<dbReference type="PANTHER" id="PTHR10877">
    <property type="entry name" value="POLYCYSTIN FAMILY MEMBER"/>
    <property type="match status" value="1"/>
</dbReference>
<feature type="region of interest" description="Disordered" evidence="9">
    <location>
        <begin position="70"/>
        <end position="157"/>
    </location>
</feature>
<dbReference type="InterPro" id="IPR003915">
    <property type="entry name" value="PKD_2"/>
</dbReference>
<evidence type="ECO:0000256" key="10">
    <source>
        <dbReference type="SAM" id="Phobius"/>
    </source>
</evidence>
<dbReference type="OrthoDB" id="6595841at2759"/>
<dbReference type="GO" id="GO:0005509">
    <property type="term" value="F:calcium ion binding"/>
    <property type="evidence" value="ECO:0007669"/>
    <property type="project" value="InterPro"/>
</dbReference>
<reference evidence="13" key="1">
    <citation type="journal article" date="2021" name="Mol. Ecol. Resour.">
        <title>Apolygus lucorum genome provides insights into omnivorousness and mesophyll feeding.</title>
        <authorList>
            <person name="Liu Y."/>
            <person name="Liu H."/>
            <person name="Wang H."/>
            <person name="Huang T."/>
            <person name="Liu B."/>
            <person name="Yang B."/>
            <person name="Yin L."/>
            <person name="Li B."/>
            <person name="Zhang Y."/>
            <person name="Zhang S."/>
            <person name="Jiang F."/>
            <person name="Zhang X."/>
            <person name="Ren Y."/>
            <person name="Wang B."/>
            <person name="Wang S."/>
            <person name="Lu Y."/>
            <person name="Wu K."/>
            <person name="Fan W."/>
            <person name="Wang G."/>
        </authorList>
    </citation>
    <scope>NUCLEOTIDE SEQUENCE</scope>
    <source>
        <strain evidence="13">12Hb</strain>
    </source>
</reference>
<dbReference type="Gene3D" id="1.10.287.70">
    <property type="match status" value="1"/>
</dbReference>
<name>A0A6A4JJ20_APOLU</name>
<keyword evidence="3 10" id="KW-0812">Transmembrane</keyword>
<evidence type="ECO:0000256" key="4">
    <source>
        <dbReference type="ARBA" id="ARBA00022989"/>
    </source>
</evidence>
<organism evidence="13 14">
    <name type="scientific">Apolygus lucorum</name>
    <name type="common">Small green plant bug</name>
    <name type="synonym">Lygocoris lucorum</name>
    <dbReference type="NCBI Taxonomy" id="248454"/>
    <lineage>
        <taxon>Eukaryota</taxon>
        <taxon>Metazoa</taxon>
        <taxon>Ecdysozoa</taxon>
        <taxon>Arthropoda</taxon>
        <taxon>Hexapoda</taxon>
        <taxon>Insecta</taxon>
        <taxon>Pterygota</taxon>
        <taxon>Neoptera</taxon>
        <taxon>Paraneoptera</taxon>
        <taxon>Hemiptera</taxon>
        <taxon>Heteroptera</taxon>
        <taxon>Panheteroptera</taxon>
        <taxon>Cimicomorpha</taxon>
        <taxon>Miridae</taxon>
        <taxon>Mirini</taxon>
        <taxon>Apolygus</taxon>
    </lineage>
</organism>
<evidence type="ECO:0000256" key="5">
    <source>
        <dbReference type="ARBA" id="ARBA00023136"/>
    </source>
</evidence>
<gene>
    <name evidence="13" type="ORF">GE061_015500</name>
</gene>
<keyword evidence="6" id="KW-0325">Glycoprotein</keyword>
<feature type="compositionally biased region" description="Basic and acidic residues" evidence="9">
    <location>
        <begin position="96"/>
        <end position="106"/>
    </location>
</feature>
<feature type="transmembrane region" description="Helical" evidence="10">
    <location>
        <begin position="181"/>
        <end position="199"/>
    </location>
</feature>
<evidence type="ECO:0000313" key="13">
    <source>
        <dbReference type="EMBL" id="KAF6209751.1"/>
    </source>
</evidence>
<evidence type="ECO:0000259" key="12">
    <source>
        <dbReference type="Pfam" id="PF20519"/>
    </source>
</evidence>
<feature type="region of interest" description="Disordered" evidence="9">
    <location>
        <begin position="1"/>
        <end position="20"/>
    </location>
</feature>
<dbReference type="InterPro" id="IPR051223">
    <property type="entry name" value="Polycystin"/>
</dbReference>
<dbReference type="InterPro" id="IPR013122">
    <property type="entry name" value="PKD1_2_channel"/>
</dbReference>
<feature type="transmembrane region" description="Helical" evidence="10">
    <location>
        <begin position="537"/>
        <end position="555"/>
    </location>
</feature>
<keyword evidence="5 10" id="KW-0472">Membrane</keyword>
<comment type="subcellular location">
    <subcellularLocation>
        <location evidence="1">Cell projection</location>
        <location evidence="1">Cilium membrane</location>
        <topology evidence="1">Multi-pass membrane protein</topology>
    </subcellularLocation>
</comment>
<accession>A0A6A4JJ20</accession>
<evidence type="ECO:0000256" key="2">
    <source>
        <dbReference type="ARBA" id="ARBA00007200"/>
    </source>
</evidence>
<evidence type="ECO:0000256" key="9">
    <source>
        <dbReference type="SAM" id="MobiDB-lite"/>
    </source>
</evidence>
<dbReference type="AlphaFoldDB" id="A0A6A4JJ20"/>
<dbReference type="PANTHER" id="PTHR10877:SF183">
    <property type="entry name" value="AT14535P-RELATED"/>
    <property type="match status" value="1"/>
</dbReference>
<evidence type="ECO:0000259" key="11">
    <source>
        <dbReference type="Pfam" id="PF08016"/>
    </source>
</evidence>
<proteinExistence type="inferred from homology"/>
<feature type="domain" description="Polycystin" evidence="12">
    <location>
        <begin position="229"/>
        <end position="423"/>
    </location>
</feature>
<feature type="transmembrane region" description="Helical" evidence="10">
    <location>
        <begin position="430"/>
        <end position="450"/>
    </location>
</feature>
<comment type="caution">
    <text evidence="13">The sequence shown here is derived from an EMBL/GenBank/DDBJ whole genome shotgun (WGS) entry which is preliminary data.</text>
</comment>
<dbReference type="EMBL" id="WIXP02000006">
    <property type="protein sequence ID" value="KAF6209751.1"/>
    <property type="molecule type" value="Genomic_DNA"/>
</dbReference>
<dbReference type="PRINTS" id="PR01433">
    <property type="entry name" value="POLYCYSTIN2"/>
</dbReference>
<dbReference type="Proteomes" id="UP000466442">
    <property type="component" value="Unassembled WGS sequence"/>
</dbReference>
<evidence type="ECO:0000256" key="7">
    <source>
        <dbReference type="ARBA" id="ARBA00023273"/>
    </source>
</evidence>
<evidence type="ECO:0000256" key="8">
    <source>
        <dbReference type="PIRSR" id="PIRSR603915-2"/>
    </source>
</evidence>
<evidence type="ECO:0000256" key="3">
    <source>
        <dbReference type="ARBA" id="ARBA00022692"/>
    </source>
</evidence>
<feature type="transmembrane region" description="Helical" evidence="10">
    <location>
        <begin position="624"/>
        <end position="646"/>
    </location>
</feature>
<feature type="transmembrane region" description="Helical" evidence="10">
    <location>
        <begin position="593"/>
        <end position="612"/>
    </location>
</feature>
<evidence type="ECO:0000313" key="14">
    <source>
        <dbReference type="Proteomes" id="UP000466442"/>
    </source>
</evidence>
<evidence type="ECO:0000256" key="6">
    <source>
        <dbReference type="ARBA" id="ARBA00023180"/>
    </source>
</evidence>
<dbReference type="GO" id="GO:0005262">
    <property type="term" value="F:calcium channel activity"/>
    <property type="evidence" value="ECO:0007669"/>
    <property type="project" value="TreeGrafter"/>
</dbReference>
<dbReference type="GO" id="GO:0050982">
    <property type="term" value="P:detection of mechanical stimulus"/>
    <property type="evidence" value="ECO:0007669"/>
    <property type="project" value="TreeGrafter"/>
</dbReference>
<protein>
    <submittedName>
        <fullName evidence="13">Uncharacterized protein</fullName>
    </submittedName>
</protein>
<dbReference type="GO" id="GO:0060170">
    <property type="term" value="C:ciliary membrane"/>
    <property type="evidence" value="ECO:0007669"/>
    <property type="project" value="UniProtKB-SubCell"/>
</dbReference>
<dbReference type="InterPro" id="IPR046791">
    <property type="entry name" value="Polycystin_dom"/>
</dbReference>
<feature type="domain" description="Polycystin cation channel PKD1/PKD2" evidence="11">
    <location>
        <begin position="425"/>
        <end position="650"/>
    </location>
</feature>
<feature type="compositionally biased region" description="Basic and acidic residues" evidence="9">
    <location>
        <begin position="125"/>
        <end position="138"/>
    </location>
</feature>
<feature type="compositionally biased region" description="Low complexity" evidence="9">
    <location>
        <begin position="82"/>
        <end position="91"/>
    </location>
</feature>
<feature type="transmembrane region" description="Helical" evidence="10">
    <location>
        <begin position="470"/>
        <end position="491"/>
    </location>
</feature>
<evidence type="ECO:0000256" key="1">
    <source>
        <dbReference type="ARBA" id="ARBA00004272"/>
    </source>
</evidence>
<dbReference type="Gene3D" id="1.20.120.350">
    <property type="entry name" value="Voltage-gated potassium channels. Chain C"/>
    <property type="match status" value="1"/>
</dbReference>
<feature type="disulfide bond" evidence="8">
    <location>
        <begin position="293"/>
        <end position="306"/>
    </location>
</feature>
<feature type="transmembrane region" description="Helical" evidence="10">
    <location>
        <begin position="561"/>
        <end position="581"/>
    </location>
</feature>
<keyword evidence="7" id="KW-0966">Cell projection</keyword>
<keyword evidence="14" id="KW-1185">Reference proteome</keyword>
<sequence length="802" mass="92087">MSFSGDTESRKGAIPKTGTLDEPQLLSAGEIDVRYLKLLILRGKNAMAKYYGMRRRFKGKEYDSAQIIYEEDTDATTTSEQPGDSELSSSEDSSEPGERSIEEGRGARRHLRQGPKLGAVSRKILQPEHPGRDQPQKMKKDKKKKSAEDTKGQDTGVWATSDMYGNTVDHEAYVEHAMRDFVLYVIFLVIANMITFGVLDHAYNYYANTLSEIITNTQFETPLGMTKTFNEIRNVRQIWDFITKVLLGVLYEYGSDHARTIKMGKKDDVLVLFENILIGVPRIRQHRVRNDSCKTSSFFKDLFSTCYNYYSDEQQDREPFGMKQPTAWVYAEPDADSAHYSGKISSYGGGGYMMNITNDKVYTKNWINELINYGWIQQGTRVVFIDFTTYTPNTNLFCVVKLVFELPPTGGVIPTAHFYTMKFLRYVNTWDHFVLGCEIIFLCYIVYFTMEELQQIMSLKEEYWYSSWNILDVCILIVAYFVIISACVRYVTVATGMKEKVDNIRTLTHASFDNFVHVQRTFNTAAALLSFLVWLKLLKFAALNKSVALILSIFGRVKFELIALTLMMFTMIVGFALLGNMLFGTHVEQFNTIWNSVFSLVGIFVGGLYFYMNCANASPLLAPIFFVLYIFIVLILFLNAYVALIVHGFHKAVEEFDDQRDRIYLGDICRTLLYKILKLIRKTTLANKLRNRAIQQEHKKDYDDLLKIIKKHGYRGLDVTMLMKKHNVTVGSPISFDKMSQLYNEIDAKNQLYLEVDEHDKIMDQVDSITKKVESLDKSMADVMTKVDTLVNQLLYAEDKST</sequence>
<comment type="similarity">
    <text evidence="2">Belongs to the polycystin family.</text>
</comment>